<gene>
    <name evidence="1" type="ORF">AVEN_227840_1</name>
</gene>
<dbReference type="AlphaFoldDB" id="A0A4Y2RST4"/>
<reference evidence="1 2" key="1">
    <citation type="journal article" date="2019" name="Sci. Rep.">
        <title>Orb-weaving spider Araneus ventricosus genome elucidates the spidroin gene catalogue.</title>
        <authorList>
            <person name="Kono N."/>
            <person name="Nakamura H."/>
            <person name="Ohtoshi R."/>
            <person name="Moran D.A.P."/>
            <person name="Shinohara A."/>
            <person name="Yoshida Y."/>
            <person name="Fujiwara M."/>
            <person name="Mori M."/>
            <person name="Tomita M."/>
            <person name="Arakawa K."/>
        </authorList>
    </citation>
    <scope>NUCLEOTIDE SEQUENCE [LARGE SCALE GENOMIC DNA]</scope>
</reference>
<evidence type="ECO:0000313" key="1">
    <source>
        <dbReference type="EMBL" id="GBN78743.1"/>
    </source>
</evidence>
<organism evidence="1 2">
    <name type="scientific">Araneus ventricosus</name>
    <name type="common">Orbweaver spider</name>
    <name type="synonym">Epeira ventricosa</name>
    <dbReference type="NCBI Taxonomy" id="182803"/>
    <lineage>
        <taxon>Eukaryota</taxon>
        <taxon>Metazoa</taxon>
        <taxon>Ecdysozoa</taxon>
        <taxon>Arthropoda</taxon>
        <taxon>Chelicerata</taxon>
        <taxon>Arachnida</taxon>
        <taxon>Araneae</taxon>
        <taxon>Araneomorphae</taxon>
        <taxon>Entelegynae</taxon>
        <taxon>Araneoidea</taxon>
        <taxon>Araneidae</taxon>
        <taxon>Araneus</taxon>
    </lineage>
</organism>
<feature type="non-terminal residue" evidence="1">
    <location>
        <position position="44"/>
    </location>
</feature>
<protein>
    <submittedName>
        <fullName evidence="1">Uncharacterized protein</fullName>
    </submittedName>
</protein>
<proteinExistence type="predicted"/>
<keyword evidence="2" id="KW-1185">Reference proteome</keyword>
<name>A0A4Y2RST4_ARAVE</name>
<dbReference type="EMBL" id="BGPR01018290">
    <property type="protein sequence ID" value="GBN78743.1"/>
    <property type="molecule type" value="Genomic_DNA"/>
</dbReference>
<sequence>MATVIVEWPVAVIEESDGRASMLIISAIGHVEQQQISEVGSRVF</sequence>
<accession>A0A4Y2RST4</accession>
<dbReference type="Proteomes" id="UP000499080">
    <property type="component" value="Unassembled WGS sequence"/>
</dbReference>
<comment type="caution">
    <text evidence="1">The sequence shown here is derived from an EMBL/GenBank/DDBJ whole genome shotgun (WGS) entry which is preliminary data.</text>
</comment>
<evidence type="ECO:0000313" key="2">
    <source>
        <dbReference type="Proteomes" id="UP000499080"/>
    </source>
</evidence>